<dbReference type="Proteomes" id="UP000319817">
    <property type="component" value="Chromosome"/>
</dbReference>
<dbReference type="RefSeq" id="WP_145421028.1">
    <property type="nucleotide sequence ID" value="NZ_CP036526.1"/>
</dbReference>
<feature type="chain" id="PRO_5022089286" description="SGNH hydrolase-type esterase domain-containing protein" evidence="1">
    <location>
        <begin position="21"/>
        <end position="266"/>
    </location>
</feature>
<feature type="domain" description="SGNH hydrolase-type esterase" evidence="2">
    <location>
        <begin position="88"/>
        <end position="230"/>
    </location>
</feature>
<evidence type="ECO:0000256" key="1">
    <source>
        <dbReference type="SAM" id="SignalP"/>
    </source>
</evidence>
<accession>A0A517P1M9</accession>
<proteinExistence type="predicted"/>
<sequence length="266" mass="30004" precursor="true">MRPTILLLCFHLLFSDQVIAQESTTAPSEAGQTDILAPYRDAAVKRWQKTIDEFDQQNQTAQNSSDAVLFIGSSSIRRWESMETDMAPFKTIRRGYGGAKFTDMAIFADRLIQPHQYRALVMFVGNGVNGKPDDHSPDLIEALTRQIVAKSHAHQPDVPVFLIEITPCKKRFDAWQKIRAVNARLREVALSTPHTYFIPTASHYLRPDGTPRTELFVEDNLHLNADGYQLWSTLIRRRLSDVIRQIAGTTASDHAKLVSEATNGEN</sequence>
<evidence type="ECO:0000313" key="4">
    <source>
        <dbReference type="Proteomes" id="UP000319817"/>
    </source>
</evidence>
<dbReference type="InterPro" id="IPR036514">
    <property type="entry name" value="SGNH_hydro_sf"/>
</dbReference>
<dbReference type="Pfam" id="PF13472">
    <property type="entry name" value="Lipase_GDSL_2"/>
    <property type="match status" value="1"/>
</dbReference>
<feature type="signal peptide" evidence="1">
    <location>
        <begin position="1"/>
        <end position="20"/>
    </location>
</feature>
<gene>
    <name evidence="3" type="ORF">K239x_52830</name>
</gene>
<dbReference type="Gene3D" id="3.40.50.1110">
    <property type="entry name" value="SGNH hydrolase"/>
    <property type="match status" value="1"/>
</dbReference>
<keyword evidence="4" id="KW-1185">Reference proteome</keyword>
<dbReference type="AlphaFoldDB" id="A0A517P1M9"/>
<dbReference type="EMBL" id="CP036526">
    <property type="protein sequence ID" value="QDT13265.1"/>
    <property type="molecule type" value="Genomic_DNA"/>
</dbReference>
<evidence type="ECO:0000259" key="2">
    <source>
        <dbReference type="Pfam" id="PF13472"/>
    </source>
</evidence>
<protein>
    <recommendedName>
        <fullName evidence="2">SGNH hydrolase-type esterase domain-containing protein</fullName>
    </recommendedName>
</protein>
<dbReference type="GO" id="GO:0016788">
    <property type="term" value="F:hydrolase activity, acting on ester bonds"/>
    <property type="evidence" value="ECO:0007669"/>
    <property type="project" value="UniProtKB-ARBA"/>
</dbReference>
<dbReference type="OrthoDB" id="2513075at2"/>
<dbReference type="InterPro" id="IPR013830">
    <property type="entry name" value="SGNH_hydro"/>
</dbReference>
<evidence type="ECO:0000313" key="3">
    <source>
        <dbReference type="EMBL" id="QDT13265.1"/>
    </source>
</evidence>
<keyword evidence="1" id="KW-0732">Signal</keyword>
<organism evidence="3 4">
    <name type="scientific">Stieleria marina</name>
    <dbReference type="NCBI Taxonomy" id="1930275"/>
    <lineage>
        <taxon>Bacteria</taxon>
        <taxon>Pseudomonadati</taxon>
        <taxon>Planctomycetota</taxon>
        <taxon>Planctomycetia</taxon>
        <taxon>Pirellulales</taxon>
        <taxon>Pirellulaceae</taxon>
        <taxon>Stieleria</taxon>
    </lineage>
</organism>
<name>A0A517P1M9_9BACT</name>
<dbReference type="SUPFAM" id="SSF52266">
    <property type="entry name" value="SGNH hydrolase"/>
    <property type="match status" value="1"/>
</dbReference>
<reference evidence="3 4" key="1">
    <citation type="submission" date="2019-02" db="EMBL/GenBank/DDBJ databases">
        <title>Deep-cultivation of Planctomycetes and their phenomic and genomic characterization uncovers novel biology.</title>
        <authorList>
            <person name="Wiegand S."/>
            <person name="Jogler M."/>
            <person name="Boedeker C."/>
            <person name="Pinto D."/>
            <person name="Vollmers J."/>
            <person name="Rivas-Marin E."/>
            <person name="Kohn T."/>
            <person name="Peeters S.H."/>
            <person name="Heuer A."/>
            <person name="Rast P."/>
            <person name="Oberbeckmann S."/>
            <person name="Bunk B."/>
            <person name="Jeske O."/>
            <person name="Meyerdierks A."/>
            <person name="Storesund J.E."/>
            <person name="Kallscheuer N."/>
            <person name="Luecker S."/>
            <person name="Lage O.M."/>
            <person name="Pohl T."/>
            <person name="Merkel B.J."/>
            <person name="Hornburger P."/>
            <person name="Mueller R.-W."/>
            <person name="Bruemmer F."/>
            <person name="Labrenz M."/>
            <person name="Spormann A.M."/>
            <person name="Op den Camp H."/>
            <person name="Overmann J."/>
            <person name="Amann R."/>
            <person name="Jetten M.S.M."/>
            <person name="Mascher T."/>
            <person name="Medema M.H."/>
            <person name="Devos D.P."/>
            <person name="Kaster A.-K."/>
            <person name="Ovreas L."/>
            <person name="Rohde M."/>
            <person name="Galperin M.Y."/>
            <person name="Jogler C."/>
        </authorList>
    </citation>
    <scope>NUCLEOTIDE SEQUENCE [LARGE SCALE GENOMIC DNA]</scope>
    <source>
        <strain evidence="3 4">K23_9</strain>
    </source>
</reference>